<reference evidence="2 3" key="1">
    <citation type="journal article" date="2021" name="BMC Biol.">
        <title>Horizontally acquired antibacterial genes associated with adaptive radiation of ladybird beetles.</title>
        <authorList>
            <person name="Li H.S."/>
            <person name="Tang X.F."/>
            <person name="Huang Y.H."/>
            <person name="Xu Z.Y."/>
            <person name="Chen M.L."/>
            <person name="Du X.Y."/>
            <person name="Qiu B.Y."/>
            <person name="Chen P.T."/>
            <person name="Zhang W."/>
            <person name="Slipinski A."/>
            <person name="Escalona H.E."/>
            <person name="Waterhouse R.M."/>
            <person name="Zwick A."/>
            <person name="Pang H."/>
        </authorList>
    </citation>
    <scope>NUCLEOTIDE SEQUENCE [LARGE SCALE GENOMIC DNA]</scope>
    <source>
        <strain evidence="2">SYSU2018</strain>
    </source>
</reference>
<proteinExistence type="predicted"/>
<organism evidence="2 3">
    <name type="scientific">Cryptolaemus montrouzieri</name>
    <dbReference type="NCBI Taxonomy" id="559131"/>
    <lineage>
        <taxon>Eukaryota</taxon>
        <taxon>Metazoa</taxon>
        <taxon>Ecdysozoa</taxon>
        <taxon>Arthropoda</taxon>
        <taxon>Hexapoda</taxon>
        <taxon>Insecta</taxon>
        <taxon>Pterygota</taxon>
        <taxon>Neoptera</taxon>
        <taxon>Endopterygota</taxon>
        <taxon>Coleoptera</taxon>
        <taxon>Polyphaga</taxon>
        <taxon>Cucujiformia</taxon>
        <taxon>Coccinelloidea</taxon>
        <taxon>Coccinellidae</taxon>
        <taxon>Scymninae</taxon>
        <taxon>Scymnini</taxon>
        <taxon>Cryptolaemus</taxon>
    </lineage>
</organism>
<feature type="non-terminal residue" evidence="2">
    <location>
        <position position="1"/>
    </location>
</feature>
<feature type="coiled-coil region" evidence="1">
    <location>
        <begin position="45"/>
        <end position="72"/>
    </location>
</feature>
<keyword evidence="3" id="KW-1185">Reference proteome</keyword>
<comment type="caution">
    <text evidence="2">The sequence shown here is derived from an EMBL/GenBank/DDBJ whole genome shotgun (WGS) entry which is preliminary data.</text>
</comment>
<sequence>VYYVSCMEGVNNVKLIDGFKIECCDAVNTQQYLLNDNLALKRVIANEWEEKLKKLMSGNNLLKKEIQKLSEDIGLNDEE</sequence>
<dbReference type="Proteomes" id="UP001516400">
    <property type="component" value="Unassembled WGS sequence"/>
</dbReference>
<protein>
    <submittedName>
        <fullName evidence="2">Uncharacterized protein</fullName>
    </submittedName>
</protein>
<gene>
    <name evidence="2" type="ORF">HHI36_017079</name>
</gene>
<evidence type="ECO:0000256" key="1">
    <source>
        <dbReference type="SAM" id="Coils"/>
    </source>
</evidence>
<evidence type="ECO:0000313" key="3">
    <source>
        <dbReference type="Proteomes" id="UP001516400"/>
    </source>
</evidence>
<name>A0ABD2NMD7_9CUCU</name>
<evidence type="ECO:0000313" key="2">
    <source>
        <dbReference type="EMBL" id="KAL3279572.1"/>
    </source>
</evidence>
<dbReference type="AlphaFoldDB" id="A0ABD2NMD7"/>
<accession>A0ABD2NMD7</accession>
<keyword evidence="1" id="KW-0175">Coiled coil</keyword>
<dbReference type="EMBL" id="JABFTP020000124">
    <property type="protein sequence ID" value="KAL3279572.1"/>
    <property type="molecule type" value="Genomic_DNA"/>
</dbReference>